<keyword evidence="3" id="KW-1185">Reference proteome</keyword>
<evidence type="ECO:0000313" key="3">
    <source>
        <dbReference type="Proteomes" id="UP000574276"/>
    </source>
</evidence>
<name>A0A839K1I0_9FIRM</name>
<accession>A0A839K1I0</accession>
<dbReference type="RefSeq" id="WP_228353140.1">
    <property type="nucleotide sequence ID" value="NZ_JACEGA010000001.1"/>
</dbReference>
<dbReference type="PROSITE" id="PS51186">
    <property type="entry name" value="GNAT"/>
    <property type="match status" value="1"/>
</dbReference>
<evidence type="ECO:0000313" key="2">
    <source>
        <dbReference type="EMBL" id="MBB2183486.1"/>
    </source>
</evidence>
<gene>
    <name evidence="2" type="ORF">H0486_11405</name>
</gene>
<dbReference type="SUPFAM" id="SSF55729">
    <property type="entry name" value="Acyl-CoA N-acyltransferases (Nat)"/>
    <property type="match status" value="1"/>
</dbReference>
<keyword evidence="2" id="KW-0808">Transferase</keyword>
<feature type="domain" description="N-acetyltransferase" evidence="1">
    <location>
        <begin position="41"/>
        <end position="177"/>
    </location>
</feature>
<dbReference type="Pfam" id="PF12746">
    <property type="entry name" value="GNAT_acetyltran"/>
    <property type="match status" value="1"/>
</dbReference>
<protein>
    <submittedName>
        <fullName evidence="2">GNAT family N-acetyltransferase</fullName>
    </submittedName>
</protein>
<comment type="caution">
    <text evidence="2">The sequence shown here is derived from an EMBL/GenBank/DDBJ whole genome shotgun (WGS) entry which is preliminary data.</text>
</comment>
<reference evidence="2 3" key="1">
    <citation type="submission" date="2020-07" db="EMBL/GenBank/DDBJ databases">
        <title>Characterization and genome sequencing of isolate MD1, a novel member within the family Lachnospiraceae.</title>
        <authorList>
            <person name="Rettenmaier R."/>
            <person name="Di Bello L."/>
            <person name="Zinser C."/>
            <person name="Scheitz K."/>
            <person name="Liebl W."/>
            <person name="Zverlov V."/>
        </authorList>
    </citation>
    <scope>NUCLEOTIDE SEQUENCE [LARGE SCALE GENOMIC DNA]</scope>
    <source>
        <strain evidence="2 3">MD1</strain>
    </source>
</reference>
<dbReference type="PANTHER" id="PTHR31143:SF2">
    <property type="entry name" value="FR47-LIKE DOMAIN-CONTAINING PROTEIN-RELATED"/>
    <property type="match status" value="1"/>
</dbReference>
<organism evidence="2 3">
    <name type="scientific">Variimorphobacter saccharofermentans</name>
    <dbReference type="NCBI Taxonomy" id="2755051"/>
    <lineage>
        <taxon>Bacteria</taxon>
        <taxon>Bacillati</taxon>
        <taxon>Bacillota</taxon>
        <taxon>Clostridia</taxon>
        <taxon>Lachnospirales</taxon>
        <taxon>Lachnospiraceae</taxon>
        <taxon>Variimorphobacter</taxon>
    </lineage>
</organism>
<dbReference type="AlphaFoldDB" id="A0A839K1I0"/>
<evidence type="ECO:0000259" key="1">
    <source>
        <dbReference type="PROSITE" id="PS51186"/>
    </source>
</evidence>
<dbReference type="InterPro" id="IPR027365">
    <property type="entry name" value="GNAT_acetyltra_YdfB-like"/>
</dbReference>
<dbReference type="InterPro" id="IPR016181">
    <property type="entry name" value="Acyl_CoA_acyltransferase"/>
</dbReference>
<dbReference type="InterPro" id="IPR000182">
    <property type="entry name" value="GNAT_dom"/>
</dbReference>
<dbReference type="GO" id="GO:0016747">
    <property type="term" value="F:acyltransferase activity, transferring groups other than amino-acyl groups"/>
    <property type="evidence" value="ECO:0007669"/>
    <property type="project" value="InterPro"/>
</dbReference>
<dbReference type="Proteomes" id="UP000574276">
    <property type="component" value="Unassembled WGS sequence"/>
</dbReference>
<dbReference type="PANTHER" id="PTHR31143">
    <property type="match status" value="1"/>
</dbReference>
<dbReference type="EMBL" id="JACEGA010000001">
    <property type="protein sequence ID" value="MBB2183486.1"/>
    <property type="molecule type" value="Genomic_DNA"/>
</dbReference>
<sequence length="177" mass="20528">MGDYLQKKHPEEVYRKPTMEEAHQVLEYQRINFTFDKKNYDAFKKALPDKKLKIESTSKDVFEQLNGSVVPKAFWNNYSDFNKNGIGFTLFQDNLPASTAFASFVIDQKLEIGIETAEAYRGFGFAERVCSRLIDYCLEKGYEPIWSCNSGNIGSRRLAQKLGFIECKRIPYYILPF</sequence>
<proteinExistence type="predicted"/>
<dbReference type="Gene3D" id="3.40.630.30">
    <property type="match status" value="1"/>
</dbReference>